<accession>A0A975GLI7</accession>
<protein>
    <submittedName>
        <fullName evidence="1">Uncharacterized protein</fullName>
    </submittedName>
</protein>
<name>A0A975GLI7_9BACT</name>
<proteinExistence type="predicted"/>
<sequence>MQFGIFLTMIKYYEKKPGFSPGDEKDPLKKTASQLYFHGKGVYNPVRQNMPIETLAKL</sequence>
<evidence type="ECO:0000313" key="1">
    <source>
        <dbReference type="EMBL" id="QTA85886.1"/>
    </source>
</evidence>
<evidence type="ECO:0000313" key="2">
    <source>
        <dbReference type="Proteomes" id="UP000663722"/>
    </source>
</evidence>
<reference evidence="1" key="1">
    <citation type="journal article" date="2021" name="Microb. Physiol.">
        <title>Proteogenomic Insights into the Physiology of Marine, Sulfate-Reducing, Filamentous Desulfonema limicola and Desulfonema magnum.</title>
        <authorList>
            <person name="Schnaars V."/>
            <person name="Wohlbrand L."/>
            <person name="Scheve S."/>
            <person name="Hinrichs C."/>
            <person name="Reinhardt R."/>
            <person name="Rabus R."/>
        </authorList>
    </citation>
    <scope>NUCLEOTIDE SEQUENCE</scope>
    <source>
        <strain evidence="1">4be13</strain>
    </source>
</reference>
<gene>
    <name evidence="1" type="ORF">dnm_019020</name>
</gene>
<dbReference type="EMBL" id="CP061800">
    <property type="protein sequence ID" value="QTA85886.1"/>
    <property type="molecule type" value="Genomic_DNA"/>
</dbReference>
<dbReference type="KEGG" id="dmm:dnm_019020"/>
<dbReference type="Proteomes" id="UP000663722">
    <property type="component" value="Chromosome"/>
</dbReference>
<keyword evidence="2" id="KW-1185">Reference proteome</keyword>
<dbReference type="AlphaFoldDB" id="A0A975GLI7"/>
<organism evidence="1 2">
    <name type="scientific">Desulfonema magnum</name>
    <dbReference type="NCBI Taxonomy" id="45655"/>
    <lineage>
        <taxon>Bacteria</taxon>
        <taxon>Pseudomonadati</taxon>
        <taxon>Thermodesulfobacteriota</taxon>
        <taxon>Desulfobacteria</taxon>
        <taxon>Desulfobacterales</taxon>
        <taxon>Desulfococcaceae</taxon>
        <taxon>Desulfonema</taxon>
    </lineage>
</organism>